<proteinExistence type="predicted"/>
<keyword evidence="3" id="KW-1185">Reference proteome</keyword>
<dbReference type="InterPro" id="IPR027973">
    <property type="entry name" value="FSAF1-like"/>
</dbReference>
<accession>A0A182QYD4</accession>
<feature type="region of interest" description="Disordered" evidence="1">
    <location>
        <begin position="39"/>
        <end position="98"/>
    </location>
</feature>
<evidence type="ECO:0000256" key="1">
    <source>
        <dbReference type="SAM" id="MobiDB-lite"/>
    </source>
</evidence>
<reference evidence="2" key="2">
    <citation type="submission" date="2020-05" db="UniProtKB">
        <authorList>
            <consortium name="EnsemblMetazoa"/>
        </authorList>
    </citation>
    <scope>IDENTIFICATION</scope>
    <source>
        <strain evidence="2">FAR1</strain>
    </source>
</reference>
<sequence>MANSGAVGFVPIQTKASLALKDKAIDSFKVTVFEPKKAALEKKRTVRPRPPAKSESNEKNKSGSGNDEDDDDEEDIDDIFSDAPRKKPKRKEDPTVFDMSKARRDVMNFGFSGFDKETKQEASVRLAIKLGAKPPKNPCRNYREILEEKRAAKQQEGDAAAKRRQGHMAYGAIQSYNKYHQRKRDKQRNPTAIMKLYGVATTRVGKK</sequence>
<evidence type="ECO:0000313" key="2">
    <source>
        <dbReference type="EnsemblMetazoa" id="AFAF019355-PA"/>
    </source>
</evidence>
<dbReference type="InterPro" id="IPR052852">
    <property type="entry name" value="SSU_Processome_Comp"/>
</dbReference>
<feature type="region of interest" description="Disordered" evidence="1">
    <location>
        <begin position="172"/>
        <end position="191"/>
    </location>
</feature>
<protein>
    <submittedName>
        <fullName evidence="2">Uncharacterized protein</fullName>
    </submittedName>
</protein>
<dbReference type="AlphaFoldDB" id="A0A182QYD4"/>
<dbReference type="PANTHER" id="PTHR28366">
    <property type="entry name" value="CHROMOSOME 1 OPEN READING FRAME 131"/>
    <property type="match status" value="1"/>
</dbReference>
<dbReference type="PANTHER" id="PTHR28366:SF1">
    <property type="entry name" value="CHROMOSOME 1 OPEN READING FRAME 131"/>
    <property type="match status" value="1"/>
</dbReference>
<dbReference type="Pfam" id="PF15375">
    <property type="entry name" value="FSAF1"/>
    <property type="match status" value="1"/>
</dbReference>
<organism evidence="2 3">
    <name type="scientific">Anopheles farauti</name>
    <dbReference type="NCBI Taxonomy" id="69004"/>
    <lineage>
        <taxon>Eukaryota</taxon>
        <taxon>Metazoa</taxon>
        <taxon>Ecdysozoa</taxon>
        <taxon>Arthropoda</taxon>
        <taxon>Hexapoda</taxon>
        <taxon>Insecta</taxon>
        <taxon>Pterygota</taxon>
        <taxon>Neoptera</taxon>
        <taxon>Endopterygota</taxon>
        <taxon>Diptera</taxon>
        <taxon>Nematocera</taxon>
        <taxon>Culicoidea</taxon>
        <taxon>Culicidae</taxon>
        <taxon>Anophelinae</taxon>
        <taxon>Anopheles</taxon>
    </lineage>
</organism>
<dbReference type="STRING" id="69004.A0A182QYD4"/>
<dbReference type="Proteomes" id="UP000075886">
    <property type="component" value="Unassembled WGS sequence"/>
</dbReference>
<dbReference type="VEuPathDB" id="VectorBase:AFAF019355"/>
<name>A0A182QYD4_9DIPT</name>
<dbReference type="EnsemblMetazoa" id="AFAF019355-RA">
    <property type="protein sequence ID" value="AFAF019355-PA"/>
    <property type="gene ID" value="AFAF019355"/>
</dbReference>
<evidence type="ECO:0000313" key="3">
    <source>
        <dbReference type="Proteomes" id="UP000075886"/>
    </source>
</evidence>
<feature type="compositionally biased region" description="Acidic residues" evidence="1">
    <location>
        <begin position="66"/>
        <end position="80"/>
    </location>
</feature>
<dbReference type="EMBL" id="AXCN02000187">
    <property type="status" value="NOT_ANNOTATED_CDS"/>
    <property type="molecule type" value="Genomic_DNA"/>
</dbReference>
<reference evidence="3" key="1">
    <citation type="submission" date="2014-01" db="EMBL/GenBank/DDBJ databases">
        <title>The Genome Sequence of Anopheles farauti FAR1 (V2).</title>
        <authorList>
            <consortium name="The Broad Institute Genomics Platform"/>
            <person name="Neafsey D.E."/>
            <person name="Besansky N."/>
            <person name="Howell P."/>
            <person name="Walton C."/>
            <person name="Young S.K."/>
            <person name="Zeng Q."/>
            <person name="Gargeya S."/>
            <person name="Fitzgerald M."/>
            <person name="Haas B."/>
            <person name="Abouelleil A."/>
            <person name="Allen A.W."/>
            <person name="Alvarado L."/>
            <person name="Arachchi H.M."/>
            <person name="Berlin A.M."/>
            <person name="Chapman S.B."/>
            <person name="Gainer-Dewar J."/>
            <person name="Goldberg J."/>
            <person name="Griggs A."/>
            <person name="Gujja S."/>
            <person name="Hansen M."/>
            <person name="Howarth C."/>
            <person name="Imamovic A."/>
            <person name="Ireland A."/>
            <person name="Larimer J."/>
            <person name="McCowan C."/>
            <person name="Murphy C."/>
            <person name="Pearson M."/>
            <person name="Poon T.W."/>
            <person name="Priest M."/>
            <person name="Roberts A."/>
            <person name="Saif S."/>
            <person name="Shea T."/>
            <person name="Sisk P."/>
            <person name="Sykes S."/>
            <person name="Wortman J."/>
            <person name="Nusbaum C."/>
            <person name="Birren B."/>
        </authorList>
    </citation>
    <scope>NUCLEOTIDE SEQUENCE [LARGE SCALE GENOMIC DNA]</scope>
    <source>
        <strain evidence="3">FAR1</strain>
    </source>
</reference>